<dbReference type="EMBL" id="ABJB010392422">
    <property type="status" value="NOT_ANNOTATED_CDS"/>
    <property type="molecule type" value="Genomic_DNA"/>
</dbReference>
<gene>
    <name evidence="2" type="ORF">IscW_ISCW014271</name>
</gene>
<dbReference type="EMBL" id="DS942764">
    <property type="protein sequence ID" value="EEC18479.1"/>
    <property type="molecule type" value="Genomic_DNA"/>
</dbReference>
<keyword evidence="5" id="KW-1267">Proteomics identification</keyword>
<sequence length="54" mass="6329">MSKSAQERLEQSPMPRQSVTCIKPEDAPFIKRLKERVGFKEDGHSEEREPTEER</sequence>
<dbReference type="PaxDb" id="6945-B7QI07"/>
<reference evidence="3" key="2">
    <citation type="submission" date="2020-05" db="UniProtKB">
        <authorList>
            <consortium name="EnsemblMetazoa"/>
        </authorList>
    </citation>
    <scope>IDENTIFICATION</scope>
    <source>
        <strain evidence="3">wikel</strain>
    </source>
</reference>
<organism>
    <name type="scientific">Ixodes scapularis</name>
    <name type="common">Black-legged tick</name>
    <name type="synonym">Deer tick</name>
    <dbReference type="NCBI Taxonomy" id="6945"/>
    <lineage>
        <taxon>Eukaryota</taxon>
        <taxon>Metazoa</taxon>
        <taxon>Ecdysozoa</taxon>
        <taxon>Arthropoda</taxon>
        <taxon>Chelicerata</taxon>
        <taxon>Arachnida</taxon>
        <taxon>Acari</taxon>
        <taxon>Parasitiformes</taxon>
        <taxon>Ixodida</taxon>
        <taxon>Ixodoidea</taxon>
        <taxon>Ixodidae</taxon>
        <taxon>Ixodinae</taxon>
        <taxon>Ixodes</taxon>
    </lineage>
</organism>
<name>B7QI07_IXOSC</name>
<feature type="region of interest" description="Disordered" evidence="1">
    <location>
        <begin position="1"/>
        <end position="27"/>
    </location>
</feature>
<feature type="compositionally biased region" description="Basic and acidic residues" evidence="1">
    <location>
        <begin position="1"/>
        <end position="10"/>
    </location>
</feature>
<dbReference type="Proteomes" id="UP000001555">
    <property type="component" value="Unassembled WGS sequence"/>
</dbReference>
<dbReference type="VEuPathDB" id="VectorBase:ISCP_016280"/>
<keyword evidence="4" id="KW-1185">Reference proteome</keyword>
<protein>
    <recommendedName>
        <fullName evidence="6">DUF4604 domain-containing protein</fullName>
    </recommendedName>
</protein>
<reference evidence="2 4" key="1">
    <citation type="submission" date="2008-03" db="EMBL/GenBank/DDBJ databases">
        <title>Annotation of Ixodes scapularis.</title>
        <authorList>
            <consortium name="Ixodes scapularis Genome Project Consortium"/>
            <person name="Caler E."/>
            <person name="Hannick L.I."/>
            <person name="Bidwell S."/>
            <person name="Joardar V."/>
            <person name="Thiagarajan M."/>
            <person name="Amedeo P."/>
            <person name="Galinsky K.J."/>
            <person name="Schobel S."/>
            <person name="Inman J."/>
            <person name="Hostetler J."/>
            <person name="Miller J."/>
            <person name="Hammond M."/>
            <person name="Megy K."/>
            <person name="Lawson D."/>
            <person name="Kodira C."/>
            <person name="Sutton G."/>
            <person name="Meyer J."/>
            <person name="Hill C.A."/>
            <person name="Birren B."/>
            <person name="Nene V."/>
            <person name="Collins F."/>
            <person name="Alarcon-Chaidez F."/>
            <person name="Wikel S."/>
            <person name="Strausberg R."/>
        </authorList>
    </citation>
    <scope>NUCLEOTIDE SEQUENCE [LARGE SCALE GENOMIC DNA]</scope>
    <source>
        <strain evidence="4">Wikel</strain>
        <strain evidence="2">Wikel colony</strain>
    </source>
</reference>
<evidence type="ECO:0000313" key="3">
    <source>
        <dbReference type="EnsemblMetazoa" id="ISCW014271-PA"/>
    </source>
</evidence>
<dbReference type="InParanoid" id="B7QI07"/>
<dbReference type="EnsemblMetazoa" id="ISCW014271-RA">
    <property type="protein sequence ID" value="ISCW014271-PA"/>
    <property type="gene ID" value="ISCW014271"/>
</dbReference>
<evidence type="ECO:0008006" key="6">
    <source>
        <dbReference type="Google" id="ProtNLM"/>
    </source>
</evidence>
<dbReference type="VEuPathDB" id="VectorBase:ISCW014271"/>
<dbReference type="EMBL" id="ABJB010923064">
    <property type="status" value="NOT_ANNOTATED_CDS"/>
    <property type="molecule type" value="Genomic_DNA"/>
</dbReference>
<dbReference type="VEuPathDB" id="VectorBase:ISCI014271"/>
<evidence type="ECO:0007829" key="5">
    <source>
        <dbReference type="PeptideAtlas" id="B7QI07"/>
    </source>
</evidence>
<evidence type="ECO:0000313" key="2">
    <source>
        <dbReference type="EMBL" id="EEC18479.1"/>
    </source>
</evidence>
<dbReference type="AlphaFoldDB" id="B7QI07"/>
<dbReference type="OrthoDB" id="10043580at2759"/>
<evidence type="ECO:0000256" key="1">
    <source>
        <dbReference type="SAM" id="MobiDB-lite"/>
    </source>
</evidence>
<proteinExistence type="evidence at protein level"/>
<evidence type="ECO:0000313" key="4">
    <source>
        <dbReference type="Proteomes" id="UP000001555"/>
    </source>
</evidence>
<accession>B7QI07</accession>
<dbReference type="HOGENOM" id="CLU_3052692_0_0_1"/>
<feature type="region of interest" description="Disordered" evidence="1">
    <location>
        <begin position="35"/>
        <end position="54"/>
    </location>
</feature>